<dbReference type="InterPro" id="IPR006201">
    <property type="entry name" value="Neur_channel"/>
</dbReference>
<dbReference type="PANTHER" id="PTHR18945">
    <property type="entry name" value="NEUROTRANSMITTER GATED ION CHANNEL"/>
    <property type="match status" value="1"/>
</dbReference>
<dbReference type="InterPro" id="IPR036734">
    <property type="entry name" value="Neur_chan_lig-bd_sf"/>
</dbReference>
<proteinExistence type="inferred from homology"/>
<keyword evidence="3 5" id="KW-1133">Transmembrane helix</keyword>
<dbReference type="PRINTS" id="PR00252">
    <property type="entry name" value="NRIONCHANNEL"/>
</dbReference>
<dbReference type="WBParaSite" id="PSAMB.scaffold1972size26331.g15822.t1">
    <property type="protein sequence ID" value="PSAMB.scaffold1972size26331.g15822.t1"/>
    <property type="gene ID" value="PSAMB.scaffold1972size26331.g15822"/>
</dbReference>
<feature type="transmembrane region" description="Helical" evidence="5">
    <location>
        <begin position="296"/>
        <end position="320"/>
    </location>
</feature>
<feature type="chain" id="PRO_5038156212" evidence="5">
    <location>
        <begin position="19"/>
        <end position="379"/>
    </location>
</feature>
<evidence type="ECO:0000259" key="6">
    <source>
        <dbReference type="Pfam" id="PF02931"/>
    </source>
</evidence>
<feature type="transmembrane region" description="Helical" evidence="5">
    <location>
        <begin position="266"/>
        <end position="284"/>
    </location>
</feature>
<comment type="similarity">
    <text evidence="5">Belongs to the ligand-gated ion channel (TC 1.A.9) family.</text>
</comment>
<feature type="domain" description="Neurotransmitter-gated ion-channel ligand-binding" evidence="6">
    <location>
        <begin position="26"/>
        <end position="231"/>
    </location>
</feature>
<feature type="signal peptide" evidence="5">
    <location>
        <begin position="1"/>
        <end position="18"/>
    </location>
</feature>
<dbReference type="SUPFAM" id="SSF90112">
    <property type="entry name" value="Neurotransmitter-gated ion-channel transmembrane pore"/>
    <property type="match status" value="1"/>
</dbReference>
<name>A0A914VGY1_9BILA</name>
<dbReference type="Pfam" id="PF02932">
    <property type="entry name" value="Neur_chan_memb"/>
    <property type="match status" value="1"/>
</dbReference>
<dbReference type="InterPro" id="IPR038050">
    <property type="entry name" value="Neuro_actylchol_rec"/>
</dbReference>
<keyword evidence="5" id="KW-0813">Transport</keyword>
<evidence type="ECO:0000256" key="3">
    <source>
        <dbReference type="ARBA" id="ARBA00022989"/>
    </source>
</evidence>
<feature type="transmembrane region" description="Helical" evidence="5">
    <location>
        <begin position="232"/>
        <end position="254"/>
    </location>
</feature>
<dbReference type="CDD" id="cd18989">
    <property type="entry name" value="LGIC_ECD_cation"/>
    <property type="match status" value="1"/>
</dbReference>
<evidence type="ECO:0000256" key="5">
    <source>
        <dbReference type="RuleBase" id="RU000687"/>
    </source>
</evidence>
<keyword evidence="5" id="KW-0406">Ion transport</keyword>
<dbReference type="Proteomes" id="UP000887566">
    <property type="component" value="Unplaced"/>
</dbReference>
<keyword evidence="2 5" id="KW-0812">Transmembrane</keyword>
<dbReference type="GO" id="GO:0004888">
    <property type="term" value="F:transmembrane signaling receptor activity"/>
    <property type="evidence" value="ECO:0007669"/>
    <property type="project" value="InterPro"/>
</dbReference>
<feature type="domain" description="Neurotransmitter-gated ion-channel transmembrane" evidence="7">
    <location>
        <begin position="238"/>
        <end position="323"/>
    </location>
</feature>
<comment type="caution">
    <text evidence="5">Lacks conserved residue(s) required for the propagation of feature annotation.</text>
</comment>
<evidence type="ECO:0000259" key="7">
    <source>
        <dbReference type="Pfam" id="PF02932"/>
    </source>
</evidence>
<dbReference type="GO" id="GO:0005230">
    <property type="term" value="F:extracellular ligand-gated monoatomic ion channel activity"/>
    <property type="evidence" value="ECO:0007669"/>
    <property type="project" value="InterPro"/>
</dbReference>
<dbReference type="Gene3D" id="2.70.170.10">
    <property type="entry name" value="Neurotransmitter-gated ion-channel ligand-binding domain"/>
    <property type="match status" value="1"/>
</dbReference>
<dbReference type="PROSITE" id="PS00236">
    <property type="entry name" value="NEUROTR_ION_CHANNEL"/>
    <property type="match status" value="1"/>
</dbReference>
<keyword evidence="5" id="KW-0732">Signal</keyword>
<sequence length="379" mass="42339">MVSLYVFVLFSTYLNSLASLSSPARAIFQEIFQDYEKNIRPVMNDSQSTVVTFRIRYIYIRTVNSAEESINLEFDYEMTWTDEFLSWHPSDFGDPVASLAVLQNLIWQPDITLDGLLSTSPLIPYDKLRARIDYDGRVSVSDPQVLTMSCVMKIDLFPFDVQTCTMGFGSWVYDSSEVKLQASNLSAADLGKVVGNKDWTVVSFESVHTDFVDAVGSYSALYFTLILKRNPAYYISVIIIPTFITTTLCLLGTFAPSSDVHREEKAELGLTTLLSLAIILSMVAEDMPKSTTLPLLGYFVMIELLICSTATLISIIMTFFHQRIVNGGIPPPKLCRRSRSNGQKRVHASKCIVSYNARPKRAQAYGKMNNSTSCTPSAA</sequence>
<comment type="subcellular location">
    <subcellularLocation>
        <location evidence="1">Membrane</location>
        <topology evidence="1">Multi-pass membrane protein</topology>
    </subcellularLocation>
</comment>
<dbReference type="InterPro" id="IPR006202">
    <property type="entry name" value="Neur_chan_lig-bd"/>
</dbReference>
<evidence type="ECO:0000256" key="1">
    <source>
        <dbReference type="ARBA" id="ARBA00004141"/>
    </source>
</evidence>
<protein>
    <submittedName>
        <fullName evidence="9">Neurotransmitter-gated ion-channel ligand-binding domain-containing protein</fullName>
    </submittedName>
</protein>
<keyword evidence="5" id="KW-0407">Ion channel</keyword>
<dbReference type="FunFam" id="2.70.170.10:FF:000028">
    <property type="entry name" value="AcetylCholine Receptor"/>
    <property type="match status" value="1"/>
</dbReference>
<dbReference type="SUPFAM" id="SSF63712">
    <property type="entry name" value="Nicotinic receptor ligand binding domain-like"/>
    <property type="match status" value="1"/>
</dbReference>
<evidence type="ECO:0000313" key="9">
    <source>
        <dbReference type="WBParaSite" id="PSAMB.scaffold1972size26331.g15822.t1"/>
    </source>
</evidence>
<evidence type="ECO:0000313" key="8">
    <source>
        <dbReference type="Proteomes" id="UP000887566"/>
    </source>
</evidence>
<dbReference type="InterPro" id="IPR018000">
    <property type="entry name" value="Neurotransmitter_ion_chnl_CS"/>
</dbReference>
<accession>A0A914VGY1</accession>
<dbReference type="GO" id="GO:0016020">
    <property type="term" value="C:membrane"/>
    <property type="evidence" value="ECO:0007669"/>
    <property type="project" value="UniProtKB-SubCell"/>
</dbReference>
<dbReference type="InterPro" id="IPR036719">
    <property type="entry name" value="Neuro-gated_channel_TM_sf"/>
</dbReference>
<organism evidence="8 9">
    <name type="scientific">Plectus sambesii</name>
    <dbReference type="NCBI Taxonomy" id="2011161"/>
    <lineage>
        <taxon>Eukaryota</taxon>
        <taxon>Metazoa</taxon>
        <taxon>Ecdysozoa</taxon>
        <taxon>Nematoda</taxon>
        <taxon>Chromadorea</taxon>
        <taxon>Plectida</taxon>
        <taxon>Plectina</taxon>
        <taxon>Plectoidea</taxon>
        <taxon>Plectidae</taxon>
        <taxon>Plectus</taxon>
    </lineage>
</organism>
<evidence type="ECO:0000256" key="2">
    <source>
        <dbReference type="ARBA" id="ARBA00022692"/>
    </source>
</evidence>
<dbReference type="CDD" id="cd19051">
    <property type="entry name" value="LGIC_TM_cation"/>
    <property type="match status" value="1"/>
</dbReference>
<reference evidence="9" key="1">
    <citation type="submission" date="2022-11" db="UniProtKB">
        <authorList>
            <consortium name="WormBaseParasite"/>
        </authorList>
    </citation>
    <scope>IDENTIFICATION</scope>
</reference>
<evidence type="ECO:0000256" key="4">
    <source>
        <dbReference type="ARBA" id="ARBA00023136"/>
    </source>
</evidence>
<keyword evidence="4 5" id="KW-0472">Membrane</keyword>
<dbReference type="AlphaFoldDB" id="A0A914VGY1"/>
<dbReference type="InterPro" id="IPR006029">
    <property type="entry name" value="Neurotrans-gated_channel_TM"/>
</dbReference>
<dbReference type="Pfam" id="PF02931">
    <property type="entry name" value="Neur_chan_LBD"/>
    <property type="match status" value="1"/>
</dbReference>
<dbReference type="Gene3D" id="1.20.58.390">
    <property type="entry name" value="Neurotransmitter-gated ion-channel transmembrane domain"/>
    <property type="match status" value="1"/>
</dbReference>
<keyword evidence="8" id="KW-1185">Reference proteome</keyword>